<protein>
    <submittedName>
        <fullName evidence="2">Predicted protein</fullName>
    </submittedName>
</protein>
<evidence type="ECO:0000313" key="3">
    <source>
        <dbReference type="Proteomes" id="UP000001194"/>
    </source>
</evidence>
<feature type="chain" id="PRO_5002747314" evidence="1">
    <location>
        <begin position="23"/>
        <end position="164"/>
    </location>
</feature>
<dbReference type="InParanoid" id="B0DRR1"/>
<sequence length="164" mass="17628">MKLLPLISLALSLNTFTVNALASSVVRARSLATVDEATKRELLNLLPRDPLPPGQSAIILCDGTSRTGNCYAYEAAVGTCNAVPDHFQTNLFSSFANQGDVCFLYTTDSCTANNCEACVDYDGWNDMTSSQIVTDARTQTAFIMSGCVESGSSPTTKVSWYVIM</sequence>
<feature type="signal peptide" evidence="1">
    <location>
        <begin position="1"/>
        <end position="22"/>
    </location>
</feature>
<reference evidence="2 3" key="1">
    <citation type="journal article" date="2008" name="Nature">
        <title>The genome of Laccaria bicolor provides insights into mycorrhizal symbiosis.</title>
        <authorList>
            <person name="Martin F."/>
            <person name="Aerts A."/>
            <person name="Ahren D."/>
            <person name="Brun A."/>
            <person name="Danchin E.G.J."/>
            <person name="Duchaussoy F."/>
            <person name="Gibon J."/>
            <person name="Kohler A."/>
            <person name="Lindquist E."/>
            <person name="Pereda V."/>
            <person name="Salamov A."/>
            <person name="Shapiro H.J."/>
            <person name="Wuyts J."/>
            <person name="Blaudez D."/>
            <person name="Buee M."/>
            <person name="Brokstein P."/>
            <person name="Canbaeck B."/>
            <person name="Cohen D."/>
            <person name="Courty P.E."/>
            <person name="Coutinho P.M."/>
            <person name="Delaruelle C."/>
            <person name="Detter J.C."/>
            <person name="Deveau A."/>
            <person name="DiFazio S."/>
            <person name="Duplessis S."/>
            <person name="Fraissinet-Tachet L."/>
            <person name="Lucic E."/>
            <person name="Frey-Klett P."/>
            <person name="Fourrey C."/>
            <person name="Feussner I."/>
            <person name="Gay G."/>
            <person name="Grimwood J."/>
            <person name="Hoegger P.J."/>
            <person name="Jain P."/>
            <person name="Kilaru S."/>
            <person name="Labbe J."/>
            <person name="Lin Y.C."/>
            <person name="Legue V."/>
            <person name="Le Tacon F."/>
            <person name="Marmeisse R."/>
            <person name="Melayah D."/>
            <person name="Montanini B."/>
            <person name="Muratet M."/>
            <person name="Nehls U."/>
            <person name="Niculita-Hirzel H."/>
            <person name="Oudot-Le Secq M.P."/>
            <person name="Peter M."/>
            <person name="Quesneville H."/>
            <person name="Rajashekar B."/>
            <person name="Reich M."/>
            <person name="Rouhier N."/>
            <person name="Schmutz J."/>
            <person name="Yin T."/>
            <person name="Chalot M."/>
            <person name="Henrissat B."/>
            <person name="Kuees U."/>
            <person name="Lucas S."/>
            <person name="Van de Peer Y."/>
            <person name="Podila G.K."/>
            <person name="Polle A."/>
            <person name="Pukkila P.J."/>
            <person name="Richardson P.M."/>
            <person name="Rouze P."/>
            <person name="Sanders I.R."/>
            <person name="Stajich J.E."/>
            <person name="Tunlid A."/>
            <person name="Tuskan G."/>
            <person name="Grigoriev I.V."/>
        </authorList>
    </citation>
    <scope>NUCLEOTIDE SEQUENCE [LARGE SCALE GENOMIC DNA]</scope>
    <source>
        <strain evidence="3">S238N-H82 / ATCC MYA-4686</strain>
    </source>
</reference>
<keyword evidence="1" id="KW-0732">Signal</keyword>
<proteinExistence type="predicted"/>
<dbReference type="KEGG" id="lbc:LACBIDRAFT_332146"/>
<name>B0DRR1_LACBS</name>
<organism evidence="3">
    <name type="scientific">Laccaria bicolor (strain S238N-H82 / ATCC MYA-4686)</name>
    <name type="common">Bicoloured deceiver</name>
    <name type="synonym">Laccaria laccata var. bicolor</name>
    <dbReference type="NCBI Taxonomy" id="486041"/>
    <lineage>
        <taxon>Eukaryota</taxon>
        <taxon>Fungi</taxon>
        <taxon>Dikarya</taxon>
        <taxon>Basidiomycota</taxon>
        <taxon>Agaricomycotina</taxon>
        <taxon>Agaricomycetes</taxon>
        <taxon>Agaricomycetidae</taxon>
        <taxon>Agaricales</taxon>
        <taxon>Agaricineae</taxon>
        <taxon>Hydnangiaceae</taxon>
        <taxon>Laccaria</taxon>
    </lineage>
</organism>
<keyword evidence="3" id="KW-1185">Reference proteome</keyword>
<dbReference type="HOGENOM" id="CLU_137497_0_0_1"/>
<dbReference type="RefSeq" id="XP_001886693.1">
    <property type="nucleotide sequence ID" value="XM_001886658.1"/>
</dbReference>
<dbReference type="AlphaFoldDB" id="B0DRR1"/>
<accession>B0DRR1</accession>
<gene>
    <name evidence="2" type="ORF">LACBIDRAFT_332146</name>
</gene>
<evidence type="ECO:0000313" key="2">
    <source>
        <dbReference type="EMBL" id="EDR02649.1"/>
    </source>
</evidence>
<dbReference type="Proteomes" id="UP000001194">
    <property type="component" value="Unassembled WGS sequence"/>
</dbReference>
<dbReference type="GeneID" id="6082320"/>
<dbReference type="EMBL" id="DS547129">
    <property type="protein sequence ID" value="EDR02649.1"/>
    <property type="molecule type" value="Genomic_DNA"/>
</dbReference>
<evidence type="ECO:0000256" key="1">
    <source>
        <dbReference type="SAM" id="SignalP"/>
    </source>
</evidence>